<dbReference type="AlphaFoldDB" id="A0A0L0D8R9"/>
<dbReference type="InterPro" id="IPR001806">
    <property type="entry name" value="Small_GTPase"/>
</dbReference>
<keyword evidence="1" id="KW-0547">Nucleotide-binding</keyword>
<evidence type="ECO:0000256" key="2">
    <source>
        <dbReference type="ARBA" id="ARBA00023134"/>
    </source>
</evidence>
<keyword evidence="4" id="KW-1185">Reference proteome</keyword>
<dbReference type="GO" id="GO:0005525">
    <property type="term" value="F:GTP binding"/>
    <property type="evidence" value="ECO:0007669"/>
    <property type="project" value="UniProtKB-KW"/>
</dbReference>
<dbReference type="SMART" id="SM00174">
    <property type="entry name" value="RHO"/>
    <property type="match status" value="1"/>
</dbReference>
<evidence type="ECO:0000313" key="4">
    <source>
        <dbReference type="Proteomes" id="UP000054408"/>
    </source>
</evidence>
<dbReference type="GeneID" id="25560315"/>
<dbReference type="InterPro" id="IPR005225">
    <property type="entry name" value="Small_GTP-bd"/>
</dbReference>
<dbReference type="NCBIfam" id="TIGR00231">
    <property type="entry name" value="small_GTP"/>
    <property type="match status" value="1"/>
</dbReference>
<dbReference type="Pfam" id="PF00071">
    <property type="entry name" value="Ras"/>
    <property type="match status" value="1"/>
</dbReference>
<dbReference type="SMART" id="SM00175">
    <property type="entry name" value="RAB"/>
    <property type="match status" value="1"/>
</dbReference>
<dbReference type="GO" id="GO:0007165">
    <property type="term" value="P:signal transduction"/>
    <property type="evidence" value="ECO:0007669"/>
    <property type="project" value="InterPro"/>
</dbReference>
<dbReference type="SUPFAM" id="SSF52540">
    <property type="entry name" value="P-loop containing nucleoside triphosphate hydrolases"/>
    <property type="match status" value="1"/>
</dbReference>
<dbReference type="Gene3D" id="3.40.50.300">
    <property type="entry name" value="P-loop containing nucleotide triphosphate hydrolases"/>
    <property type="match status" value="1"/>
</dbReference>
<dbReference type="SMART" id="SM00173">
    <property type="entry name" value="RAS"/>
    <property type="match status" value="1"/>
</dbReference>
<sequence>MGNAVCKGKTPKLPKKRTPCVMLVGGSGCGKSALAQQLVYHEFPTDHQPTIVDGYEKHFVLDDFAARISIVDCGGSDEYVKEINKYVEQASGLIFVVDVTNPDSLDAVNSKYTGLLALRPDVANLPKAVVATKTDSVDRVVSQPDITALAAHWSCPHVETSAQSYDDVEAAFRVLVAKLVPEAAPDGP</sequence>
<keyword evidence="2" id="KW-0342">GTP-binding</keyword>
<dbReference type="PROSITE" id="PS51257">
    <property type="entry name" value="PROKAR_LIPOPROTEIN"/>
    <property type="match status" value="1"/>
</dbReference>
<gene>
    <name evidence="3" type="ORF">AMSG_00509</name>
</gene>
<dbReference type="PRINTS" id="PR00449">
    <property type="entry name" value="RASTRNSFRMNG"/>
</dbReference>
<dbReference type="STRING" id="461836.A0A0L0D8R9"/>
<evidence type="ECO:0000256" key="1">
    <source>
        <dbReference type="ARBA" id="ARBA00022741"/>
    </source>
</evidence>
<dbReference type="InterPro" id="IPR027417">
    <property type="entry name" value="P-loop_NTPase"/>
</dbReference>
<accession>A0A0L0D8R9</accession>
<dbReference type="GO" id="GO:0003924">
    <property type="term" value="F:GTPase activity"/>
    <property type="evidence" value="ECO:0007669"/>
    <property type="project" value="InterPro"/>
</dbReference>
<evidence type="ECO:0000313" key="3">
    <source>
        <dbReference type="EMBL" id="KNC48734.1"/>
    </source>
</evidence>
<name>A0A0L0D8R9_THETB</name>
<protein>
    <submittedName>
        <fullName evidence="3">Ras-1</fullName>
    </submittedName>
</protein>
<organism evidence="3 4">
    <name type="scientific">Thecamonas trahens ATCC 50062</name>
    <dbReference type="NCBI Taxonomy" id="461836"/>
    <lineage>
        <taxon>Eukaryota</taxon>
        <taxon>Apusozoa</taxon>
        <taxon>Apusomonadida</taxon>
        <taxon>Apusomonadidae</taxon>
        <taxon>Thecamonas</taxon>
    </lineage>
</organism>
<dbReference type="RefSeq" id="XP_013762786.1">
    <property type="nucleotide sequence ID" value="XM_013907332.1"/>
</dbReference>
<dbReference type="OrthoDB" id="265044at2759"/>
<dbReference type="InterPro" id="IPR020849">
    <property type="entry name" value="Small_GTPase_Ras-type"/>
</dbReference>
<dbReference type="Proteomes" id="UP000054408">
    <property type="component" value="Unassembled WGS sequence"/>
</dbReference>
<proteinExistence type="predicted"/>
<dbReference type="GO" id="GO:0016020">
    <property type="term" value="C:membrane"/>
    <property type="evidence" value="ECO:0007669"/>
    <property type="project" value="InterPro"/>
</dbReference>
<dbReference type="EMBL" id="GL349434">
    <property type="protein sequence ID" value="KNC48734.1"/>
    <property type="molecule type" value="Genomic_DNA"/>
</dbReference>
<dbReference type="PROSITE" id="PS51419">
    <property type="entry name" value="RAB"/>
    <property type="match status" value="1"/>
</dbReference>
<dbReference type="PANTHER" id="PTHR24070">
    <property type="entry name" value="RAS, DI-RAS, AND RHEB FAMILY MEMBERS OF SMALL GTPASE SUPERFAMILY"/>
    <property type="match status" value="1"/>
</dbReference>
<dbReference type="eggNOG" id="KOG0395">
    <property type="taxonomic scope" value="Eukaryota"/>
</dbReference>
<dbReference type="PROSITE" id="PS51421">
    <property type="entry name" value="RAS"/>
    <property type="match status" value="1"/>
</dbReference>
<reference evidence="3 4" key="1">
    <citation type="submission" date="2010-05" db="EMBL/GenBank/DDBJ databases">
        <title>The Genome Sequence of Thecamonas trahens ATCC 50062.</title>
        <authorList>
            <consortium name="The Broad Institute Genome Sequencing Platform"/>
            <person name="Russ C."/>
            <person name="Cuomo C."/>
            <person name="Shea T."/>
            <person name="Young S.K."/>
            <person name="Zeng Q."/>
            <person name="Koehrsen M."/>
            <person name="Haas B."/>
            <person name="Borodovsky M."/>
            <person name="Guigo R."/>
            <person name="Alvarado L."/>
            <person name="Berlin A."/>
            <person name="Bochicchio J."/>
            <person name="Borenstein D."/>
            <person name="Chapman S."/>
            <person name="Chen Z."/>
            <person name="Freedman E."/>
            <person name="Gellesch M."/>
            <person name="Goldberg J."/>
            <person name="Griggs A."/>
            <person name="Gujja S."/>
            <person name="Heilman E."/>
            <person name="Heiman D."/>
            <person name="Hepburn T."/>
            <person name="Howarth C."/>
            <person name="Jen D."/>
            <person name="Larson L."/>
            <person name="Mehta T."/>
            <person name="Park D."/>
            <person name="Pearson M."/>
            <person name="Roberts A."/>
            <person name="Saif S."/>
            <person name="Shenoy N."/>
            <person name="Sisk P."/>
            <person name="Stolte C."/>
            <person name="Sykes S."/>
            <person name="Thomson T."/>
            <person name="Walk T."/>
            <person name="White J."/>
            <person name="Yandava C."/>
            <person name="Burger G."/>
            <person name="Gray M.W."/>
            <person name="Holland P.W.H."/>
            <person name="King N."/>
            <person name="Lang F.B.F."/>
            <person name="Roger A.J."/>
            <person name="Ruiz-Trillo I."/>
            <person name="Lander E."/>
            <person name="Nusbaum C."/>
        </authorList>
    </citation>
    <scope>NUCLEOTIDE SEQUENCE [LARGE SCALE GENOMIC DNA]</scope>
    <source>
        <strain evidence="3 4">ATCC 50062</strain>
    </source>
</reference>